<dbReference type="Pfam" id="PF14223">
    <property type="entry name" value="Retrotran_gag_2"/>
    <property type="match status" value="1"/>
</dbReference>
<accession>A0ABD2YE65</accession>
<evidence type="ECO:0000313" key="2">
    <source>
        <dbReference type="Proteomes" id="UP001630127"/>
    </source>
</evidence>
<dbReference type="EMBL" id="JBJUIK010000014">
    <property type="protein sequence ID" value="KAL3504152.1"/>
    <property type="molecule type" value="Genomic_DNA"/>
</dbReference>
<reference evidence="1 2" key="1">
    <citation type="submission" date="2024-11" db="EMBL/GenBank/DDBJ databases">
        <title>A near-complete genome assembly of Cinchona calisaya.</title>
        <authorList>
            <person name="Lian D.C."/>
            <person name="Zhao X.W."/>
            <person name="Wei L."/>
        </authorList>
    </citation>
    <scope>NUCLEOTIDE SEQUENCE [LARGE SCALE GENOMIC DNA]</scope>
    <source>
        <tissue evidence="1">Nenye</tissue>
    </source>
</reference>
<gene>
    <name evidence="1" type="ORF">ACH5RR_033993</name>
</gene>
<proteinExistence type="predicted"/>
<keyword evidence="2" id="KW-1185">Reference proteome</keyword>
<evidence type="ECO:0000313" key="1">
    <source>
        <dbReference type="EMBL" id="KAL3504152.1"/>
    </source>
</evidence>
<sequence length="103" mass="12098">MTDEKEMKIQTNKYQKLLEDLKAEEILLPEKFAVGVLIEKLPDSWIDYKNNLKHKQKTFTNEELMTHILIEDTNRKEFAKEMALKANLVQSNNKRLSCCSVQV</sequence>
<name>A0ABD2YE65_9GENT</name>
<organism evidence="1 2">
    <name type="scientific">Cinchona calisaya</name>
    <dbReference type="NCBI Taxonomy" id="153742"/>
    <lineage>
        <taxon>Eukaryota</taxon>
        <taxon>Viridiplantae</taxon>
        <taxon>Streptophyta</taxon>
        <taxon>Embryophyta</taxon>
        <taxon>Tracheophyta</taxon>
        <taxon>Spermatophyta</taxon>
        <taxon>Magnoliopsida</taxon>
        <taxon>eudicotyledons</taxon>
        <taxon>Gunneridae</taxon>
        <taxon>Pentapetalae</taxon>
        <taxon>asterids</taxon>
        <taxon>lamiids</taxon>
        <taxon>Gentianales</taxon>
        <taxon>Rubiaceae</taxon>
        <taxon>Cinchonoideae</taxon>
        <taxon>Cinchoneae</taxon>
        <taxon>Cinchona</taxon>
    </lineage>
</organism>
<dbReference type="AlphaFoldDB" id="A0ABD2YE65"/>
<comment type="caution">
    <text evidence="1">The sequence shown here is derived from an EMBL/GenBank/DDBJ whole genome shotgun (WGS) entry which is preliminary data.</text>
</comment>
<dbReference type="Proteomes" id="UP001630127">
    <property type="component" value="Unassembled WGS sequence"/>
</dbReference>
<protein>
    <submittedName>
        <fullName evidence="1">Uncharacterized protein</fullName>
    </submittedName>
</protein>